<dbReference type="InterPro" id="IPR011662">
    <property type="entry name" value="Secretin/TonB_short_N"/>
</dbReference>
<keyword evidence="1" id="KW-0813">Transport</keyword>
<keyword evidence="3" id="KW-0998">Cell outer membrane</keyword>
<feature type="chain" id="PRO_5005403240" evidence="4">
    <location>
        <begin position="27"/>
        <end position="519"/>
    </location>
</feature>
<keyword evidence="2" id="KW-0472">Membrane</keyword>
<dbReference type="GO" id="GO:0019867">
    <property type="term" value="C:outer membrane"/>
    <property type="evidence" value="ECO:0007669"/>
    <property type="project" value="InterPro"/>
</dbReference>
<dbReference type="SUPFAM" id="SSF49464">
    <property type="entry name" value="Carboxypeptidase regulatory domain-like"/>
    <property type="match status" value="1"/>
</dbReference>
<gene>
    <name evidence="6" type="ORF">M125_2387</name>
</gene>
<evidence type="ECO:0000313" key="6">
    <source>
        <dbReference type="EMBL" id="EXY90914.1"/>
    </source>
</evidence>
<evidence type="ECO:0000256" key="3">
    <source>
        <dbReference type="ARBA" id="ARBA00023237"/>
    </source>
</evidence>
<dbReference type="RefSeq" id="WP_005794770.1">
    <property type="nucleotide sequence ID" value="NZ_JGDB01000101.1"/>
</dbReference>
<evidence type="ECO:0000256" key="1">
    <source>
        <dbReference type="ARBA" id="ARBA00022448"/>
    </source>
</evidence>
<dbReference type="Gene3D" id="2.60.40.1120">
    <property type="entry name" value="Carboxypeptidase-like, regulatory domain"/>
    <property type="match status" value="1"/>
</dbReference>
<evidence type="ECO:0000256" key="4">
    <source>
        <dbReference type="SAM" id="SignalP"/>
    </source>
</evidence>
<reference evidence="6 7" key="1">
    <citation type="submission" date="2014-02" db="EMBL/GenBank/DDBJ databases">
        <authorList>
            <person name="Sears C."/>
            <person name="Carroll K."/>
            <person name="Sack B.R."/>
            <person name="Qadri F."/>
            <person name="Myers L.L."/>
            <person name="Chung G.-T."/>
            <person name="Escheverria P."/>
            <person name="Fraser C.M."/>
            <person name="Sadzewicz L."/>
            <person name="Shefchek K.A."/>
            <person name="Tallon L."/>
            <person name="Das S.P."/>
            <person name="Daugherty S."/>
            <person name="Mongodin E.F."/>
        </authorList>
    </citation>
    <scope>NUCLEOTIDE SEQUENCE [LARGE SCALE GENOMIC DNA]</scope>
    <source>
        <strain evidence="7">3998T(B)3</strain>
    </source>
</reference>
<evidence type="ECO:0000259" key="5">
    <source>
        <dbReference type="SMART" id="SM00965"/>
    </source>
</evidence>
<organism evidence="6 7">
    <name type="scientific">Bacteroides fragilis str. 3998T(B)3</name>
    <dbReference type="NCBI Taxonomy" id="1339316"/>
    <lineage>
        <taxon>Bacteria</taxon>
        <taxon>Pseudomonadati</taxon>
        <taxon>Bacteroidota</taxon>
        <taxon>Bacteroidia</taxon>
        <taxon>Bacteroidales</taxon>
        <taxon>Bacteroidaceae</taxon>
        <taxon>Bacteroides</taxon>
    </lineage>
</organism>
<feature type="domain" description="Secretin/TonB short N-terminal" evidence="5">
    <location>
        <begin position="58"/>
        <end position="109"/>
    </location>
</feature>
<dbReference type="PATRIC" id="fig|1339316.3.peg.2294"/>
<sequence length="519" mass="59743">MKASKSLCLQCLFTCLLLFIAARVKADDSGILDRIIRLPKSEMTVYKLLSKITEETGYLFIYDSKLVDNERTVKLKGGKQTVRQAIYSIIGNDNLKLRSVDKHIIIYRPETALSISKEEGLCRDSTLSFTLEGTLIDQLSREPIPYATVGAEGSSIGSVTNQNGSFRLHLPDSLRNGRIRFSHLGYVPQTTDASLLAGRNGTFALEPKVIPLQEVIVRIVNPVRLLREMLQFRKKNYSKVPVYLTSFYREGIEQKNRFVSLTEGIFKIYKASSSTPEKTDQVKLLKMRRITNQAVKDTLIAKMKSGIHASIELDLIKSLPDFLLPDSKECVYVYTSSDLAVIDNRLAHVVSFEQRPSIKYPYYCGELYIDSENSALLRARFELTPRYIHKAANMLVEKRSRNIRIIPQKVVYTVSYKPWKQTYYIHHVRGDLHFKIKQKNKWLNNTILHTWFEMVTCKIETDNVSRFDHNERLSVHTIFAETPFVYDKSFWEDFNVIPPEKELSEAIEKISSKIEETEN</sequence>
<name>A0A015U2G2_BACFG</name>
<comment type="caution">
    <text evidence="6">The sequence shown here is derived from an EMBL/GenBank/DDBJ whole genome shotgun (WGS) entry which is preliminary data.</text>
</comment>
<dbReference type="Pfam" id="PF13715">
    <property type="entry name" value="CarbopepD_reg_2"/>
    <property type="match status" value="1"/>
</dbReference>
<protein>
    <submittedName>
        <fullName evidence="6">Cna B-type domain protein</fullName>
    </submittedName>
</protein>
<feature type="signal peptide" evidence="4">
    <location>
        <begin position="1"/>
        <end position="26"/>
    </location>
</feature>
<dbReference type="GeneID" id="60366898"/>
<dbReference type="InterPro" id="IPR008969">
    <property type="entry name" value="CarboxyPept-like_regulatory"/>
</dbReference>
<dbReference type="EMBL" id="JGDB01000101">
    <property type="protein sequence ID" value="EXY90914.1"/>
    <property type="molecule type" value="Genomic_DNA"/>
</dbReference>
<accession>A0A015U2G2</accession>
<keyword evidence="4" id="KW-0732">Signal</keyword>
<evidence type="ECO:0000256" key="2">
    <source>
        <dbReference type="ARBA" id="ARBA00023136"/>
    </source>
</evidence>
<dbReference type="SMART" id="SM00965">
    <property type="entry name" value="STN"/>
    <property type="match status" value="1"/>
</dbReference>
<proteinExistence type="predicted"/>
<evidence type="ECO:0000313" key="7">
    <source>
        <dbReference type="Proteomes" id="UP000020773"/>
    </source>
</evidence>
<dbReference type="Proteomes" id="UP000020773">
    <property type="component" value="Unassembled WGS sequence"/>
</dbReference>
<dbReference type="AlphaFoldDB" id="A0A015U2G2"/>